<reference evidence="6" key="1">
    <citation type="journal article" date="2016" name="Insect Biochem. Mol. Biol.">
        <title>Multifaceted biological insights from a draft genome sequence of the tobacco hornworm moth, Manduca sexta.</title>
        <authorList>
            <person name="Kanost M.R."/>
            <person name="Arrese E.L."/>
            <person name="Cao X."/>
            <person name="Chen Y.R."/>
            <person name="Chellapilla S."/>
            <person name="Goldsmith M.R."/>
            <person name="Grosse-Wilde E."/>
            <person name="Heckel D.G."/>
            <person name="Herndon N."/>
            <person name="Jiang H."/>
            <person name="Papanicolaou A."/>
            <person name="Qu J."/>
            <person name="Soulages J.L."/>
            <person name="Vogel H."/>
            <person name="Walters J."/>
            <person name="Waterhouse R.M."/>
            <person name="Ahn S.J."/>
            <person name="Almeida F.C."/>
            <person name="An C."/>
            <person name="Aqrawi P."/>
            <person name="Bretschneider A."/>
            <person name="Bryant W.B."/>
            <person name="Bucks S."/>
            <person name="Chao H."/>
            <person name="Chevignon G."/>
            <person name="Christen J.M."/>
            <person name="Clarke D.F."/>
            <person name="Dittmer N.T."/>
            <person name="Ferguson L.C.F."/>
            <person name="Garavelou S."/>
            <person name="Gordon K.H.J."/>
            <person name="Gunaratna R.T."/>
            <person name="Han Y."/>
            <person name="Hauser F."/>
            <person name="He Y."/>
            <person name="Heidel-Fischer H."/>
            <person name="Hirsh A."/>
            <person name="Hu Y."/>
            <person name="Jiang H."/>
            <person name="Kalra D."/>
            <person name="Klinner C."/>
            <person name="Konig C."/>
            <person name="Kovar C."/>
            <person name="Kroll A.R."/>
            <person name="Kuwar S.S."/>
            <person name="Lee S.L."/>
            <person name="Lehman R."/>
            <person name="Li K."/>
            <person name="Li Z."/>
            <person name="Liang H."/>
            <person name="Lovelace S."/>
            <person name="Lu Z."/>
            <person name="Mansfield J.H."/>
            <person name="McCulloch K.J."/>
            <person name="Mathew T."/>
            <person name="Morton B."/>
            <person name="Muzny D.M."/>
            <person name="Neunemann D."/>
            <person name="Ongeri F."/>
            <person name="Pauchet Y."/>
            <person name="Pu L.L."/>
            <person name="Pyrousis I."/>
            <person name="Rao X.J."/>
            <person name="Redding A."/>
            <person name="Roesel C."/>
            <person name="Sanchez-Gracia A."/>
            <person name="Schaack S."/>
            <person name="Shukla A."/>
            <person name="Tetreau G."/>
            <person name="Wang Y."/>
            <person name="Xiong G.H."/>
            <person name="Traut W."/>
            <person name="Walsh T.K."/>
            <person name="Worley K.C."/>
            <person name="Wu D."/>
            <person name="Wu W."/>
            <person name="Wu Y.Q."/>
            <person name="Zhang X."/>
            <person name="Zou Z."/>
            <person name="Zucker H."/>
            <person name="Briscoe A.D."/>
            <person name="Burmester T."/>
            <person name="Clem R.J."/>
            <person name="Feyereisen R."/>
            <person name="Grimmelikhuijzen C.J.P."/>
            <person name="Hamodrakas S.J."/>
            <person name="Hansson B.S."/>
            <person name="Huguet E."/>
            <person name="Jermiin L.S."/>
            <person name="Lan Q."/>
            <person name="Lehman H.K."/>
            <person name="Lorenzen M."/>
            <person name="Merzendorfer H."/>
            <person name="Michalopoulos I."/>
            <person name="Morton D.B."/>
            <person name="Muthukrishnan S."/>
            <person name="Oakeshott J.G."/>
            <person name="Palmer W."/>
            <person name="Park Y."/>
            <person name="Passarelli A.L."/>
            <person name="Rozas J."/>
            <person name="Schwartz L.M."/>
            <person name="Smith W."/>
            <person name="Southgate A."/>
            <person name="Vilcinskas A."/>
            <person name="Vogt R."/>
            <person name="Wang P."/>
            <person name="Werren J."/>
            <person name="Yu X.Q."/>
            <person name="Zhou J.J."/>
            <person name="Brown S.J."/>
            <person name="Scherer S.E."/>
            <person name="Richards S."/>
            <person name="Blissard G.W."/>
        </authorList>
    </citation>
    <scope>NUCLEOTIDE SEQUENCE</scope>
</reference>
<protein>
    <recommendedName>
        <fullName evidence="5">Carboxylesterase type B domain-containing protein</fullName>
    </recommendedName>
</protein>
<comment type="similarity">
    <text evidence="1">Belongs to the type-B carboxylesterase/lipase family.</text>
</comment>
<dbReference type="Proteomes" id="UP000791440">
    <property type="component" value="Unassembled WGS sequence"/>
</dbReference>
<gene>
    <name evidence="6" type="ORF">O3G_MSEX009888</name>
</gene>
<evidence type="ECO:0000313" key="6">
    <source>
        <dbReference type="EMBL" id="KAG6456709.1"/>
    </source>
</evidence>
<proteinExistence type="inferred from homology"/>
<comment type="caution">
    <text evidence="6">The sequence shown here is derived from an EMBL/GenBank/DDBJ whole genome shotgun (WGS) entry which is preliminary data.</text>
</comment>
<dbReference type="Pfam" id="PF00135">
    <property type="entry name" value="COesterase"/>
    <property type="match status" value="1"/>
</dbReference>
<keyword evidence="2" id="KW-0719">Serine esterase</keyword>
<dbReference type="EMBL" id="JH668520">
    <property type="protein sequence ID" value="KAG6456707.1"/>
    <property type="molecule type" value="Genomic_DNA"/>
</dbReference>
<dbReference type="InterPro" id="IPR002018">
    <property type="entry name" value="CarbesteraseB"/>
</dbReference>
<accession>A0A922CSI4</accession>
<dbReference type="EMBL" id="JH668520">
    <property type="protein sequence ID" value="KAG6456709.1"/>
    <property type="molecule type" value="Genomic_DNA"/>
</dbReference>
<name>A0A922CSI4_MANSE</name>
<keyword evidence="3" id="KW-0378">Hydrolase</keyword>
<evidence type="ECO:0000313" key="7">
    <source>
        <dbReference type="Proteomes" id="UP000791440"/>
    </source>
</evidence>
<evidence type="ECO:0000256" key="1">
    <source>
        <dbReference type="ARBA" id="ARBA00005964"/>
    </source>
</evidence>
<organism evidence="6 7">
    <name type="scientific">Manduca sexta</name>
    <name type="common">Tobacco hawkmoth</name>
    <name type="synonym">Tobacco hornworm</name>
    <dbReference type="NCBI Taxonomy" id="7130"/>
    <lineage>
        <taxon>Eukaryota</taxon>
        <taxon>Metazoa</taxon>
        <taxon>Ecdysozoa</taxon>
        <taxon>Arthropoda</taxon>
        <taxon>Hexapoda</taxon>
        <taxon>Insecta</taxon>
        <taxon>Pterygota</taxon>
        <taxon>Neoptera</taxon>
        <taxon>Endopterygota</taxon>
        <taxon>Lepidoptera</taxon>
        <taxon>Glossata</taxon>
        <taxon>Ditrysia</taxon>
        <taxon>Bombycoidea</taxon>
        <taxon>Sphingidae</taxon>
        <taxon>Sphinginae</taxon>
        <taxon>Sphingini</taxon>
        <taxon>Manduca</taxon>
    </lineage>
</organism>
<reference evidence="6" key="2">
    <citation type="submission" date="2020-12" db="EMBL/GenBank/DDBJ databases">
        <authorList>
            <person name="Kanost M."/>
        </authorList>
    </citation>
    <scope>NUCLEOTIDE SEQUENCE</scope>
</reference>
<dbReference type="PANTHER" id="PTHR43142:SF1">
    <property type="entry name" value="CARBOXYLIC ESTER HYDROLASE"/>
    <property type="match status" value="1"/>
</dbReference>
<dbReference type="AlphaFoldDB" id="A0A922CSI4"/>
<evidence type="ECO:0000256" key="3">
    <source>
        <dbReference type="ARBA" id="ARBA00022801"/>
    </source>
</evidence>
<sequence>MLVKWQMKLTLQFKDLYYKFAWIYNQNTRKISPINLKPNLKGIQNIPYVTDAGLSKSYRCIIRSVPFAKMWALALLLPSALALTRIDPLVEIQNGLIRGLRSNDGQYSMFLGIPYGVVDAENPFGPSVPHPGFEDTFDAFVDSSICPQYFGGTVRGSLDCLNLNIYVPNTATSRNRLPVMVWIHGGGFIQGGGNRELYSPEFLIKHDVIIVSINYRLGPYGFLCVESENVAGNQGLKDQLLALRWIRENIQAFGGDVNKITVFGIDSGAESINLHLASPHEKLFDQAILQSASEVKIGAPDNSVPIAAAERLGYETEDLEDALNFLSSQDNHLVIAAFADLRLNVGPCAEPDFDDKFIDSEASSTKIRNIPIIIGYTNDEALFKYAKASPDVFVNFSFEDKIGLEVNSEVVDHVRHFYIGDEDLNEDMRHQIINFESDFKYYHPTERLIKKYTDEGAKAIFYYVFSYVGERNLMKVTANITEGGATHFDDLGYLFSSNVLGIPSEDDQVVVDRLTSLWTNFAKFGEPTPEENDLLPIKWSPVTSTKQWYLQIDSDLWLDSRPFHDRMAFWDLFYKLQEKSRK</sequence>
<keyword evidence="4" id="KW-0325">Glycoprotein</keyword>
<dbReference type="GO" id="GO:0052689">
    <property type="term" value="F:carboxylic ester hydrolase activity"/>
    <property type="evidence" value="ECO:0007669"/>
    <property type="project" value="UniProtKB-KW"/>
</dbReference>
<feature type="domain" description="Carboxylesterase type B" evidence="5">
    <location>
        <begin position="87"/>
        <end position="570"/>
    </location>
</feature>
<evidence type="ECO:0000256" key="2">
    <source>
        <dbReference type="ARBA" id="ARBA00022487"/>
    </source>
</evidence>
<evidence type="ECO:0000256" key="4">
    <source>
        <dbReference type="ARBA" id="ARBA00023180"/>
    </source>
</evidence>
<dbReference type="PANTHER" id="PTHR43142">
    <property type="entry name" value="CARBOXYLIC ESTER HYDROLASE"/>
    <property type="match status" value="1"/>
</dbReference>
<keyword evidence="7" id="KW-1185">Reference proteome</keyword>
<evidence type="ECO:0000259" key="5">
    <source>
        <dbReference type="Pfam" id="PF00135"/>
    </source>
</evidence>
<dbReference type="EMBL" id="JH668520">
    <property type="protein sequence ID" value="KAG6456708.1"/>
    <property type="molecule type" value="Genomic_DNA"/>
</dbReference>